<evidence type="ECO:0000256" key="3">
    <source>
        <dbReference type="ARBA" id="ARBA00008684"/>
    </source>
</evidence>
<keyword evidence="20" id="KW-0325">Glycoprotein</keyword>
<keyword evidence="27" id="KW-1185">Reference proteome</keyword>
<evidence type="ECO:0000313" key="26">
    <source>
        <dbReference type="EMBL" id="ESR59003.1"/>
    </source>
</evidence>
<dbReference type="KEGG" id="cic:CICLE_v10018087mg"/>
<dbReference type="FunFam" id="3.80.10.10:FF:000101">
    <property type="entry name" value="LRR receptor-like serine/threonine-protein kinase ERECTA"/>
    <property type="match status" value="1"/>
</dbReference>
<dbReference type="GO" id="GO:0005886">
    <property type="term" value="C:plasma membrane"/>
    <property type="evidence" value="ECO:0007669"/>
    <property type="project" value="UniProtKB-SubCell"/>
</dbReference>
<evidence type="ECO:0000256" key="21">
    <source>
        <dbReference type="ARBA" id="ARBA00047899"/>
    </source>
</evidence>
<dbReference type="PANTHER" id="PTHR27008:SF610">
    <property type="entry name" value="SERINE-THREONINE_TYROSINE-PROTEIN KINASE CATALYTIC DOMAIN-CONTAINING PROTEIN"/>
    <property type="match status" value="1"/>
</dbReference>
<dbReference type="GO" id="GO:0004674">
    <property type="term" value="F:protein serine/threonine kinase activity"/>
    <property type="evidence" value="ECO:0007669"/>
    <property type="project" value="UniProtKB-KW"/>
</dbReference>
<comment type="similarity">
    <text evidence="4">Belongs to the RLP family.</text>
</comment>
<dbReference type="InterPro" id="IPR032675">
    <property type="entry name" value="LRR_dom_sf"/>
</dbReference>
<evidence type="ECO:0000256" key="17">
    <source>
        <dbReference type="ARBA" id="ARBA00022989"/>
    </source>
</evidence>
<keyword evidence="11 24" id="KW-0812">Transmembrane</keyword>
<name>V4TF36_CITCL</name>
<dbReference type="Gramene" id="ESR59003">
    <property type="protein sequence ID" value="ESR59003"/>
    <property type="gene ID" value="CICLE_v10018087mg"/>
</dbReference>
<proteinExistence type="inferred from homology"/>
<sequence>MLSIKFVEISYDPSLNKIPPVIIQFPPRINEKIEVEAYENERLHLVPEFLGVTASTVAGNETDRLALLEFKSKITHDPLGVFGSWNESIHFCQWHGVTCSRRQHQRVTILDLKSLKLAGYISAHVGNLSFLKVLDLHNNSFHHEIPSEFDRLRRLQVLALHNNSIGGEIPANISSCSNLIRVRLSSNELVGKIPSELGSLSKIEYFSVSYNNLTGSIPPSFGNLSSISFLFLSRNNLDGSIPDTFGWLKNLVNLTMAQNRLSGTIPSSIFNISSITVFDAGINQIQGVIPLDIGFTLQNLQFFSVGRNQLTGAIPPAISNASNLEVFQVNSNKLTGEVPYLEKLQRLSHFVITRNSLGSGEHRDLNFLCSLTNATRLKWFHININNFGGLLPACISNFSTTLEVLLLDSNKIFGNIPAAFGKFVKLLRLEMWNNRLSGTIPPAIGELQNLRELRLQENRFLGNIPPSIGNLKLFNLQLSYNFLQGSIPSSLGQSETLTIIDLSNNNLTGTIPPQLLGLSSLLIVLELSRNQLTGPIPNEVGNLKNLEMLNVFENKLRGEIPRTLGSCIKLELLQMQGNFLQGPIPSSLSSLRGLSVLDLSQNNLSGKIPEFLVGFQLLEYLNLSNNDFEGMVPTEGVFRNASITSVLGNLKLCGGTHEFRLPTCSPKKSKHKRLTLALKLALAIISGLIGLSLALSFLIICLVRKRKENQNPSSPINSFPNISYQNLYNATDGFTSANLIGAGSFGSVYKGILDEGKTIVAVKVFNLLHHGAFKSFIAECNTLKNIRHRNLVKILTACSGVDYQGNDFKALVFEFMHNRSLEEWLHPITREDETEEAPRSLNLLQRLDIGIDVACALSYLHHDCQPPIVHCDLKPSNVLLDEEMIAHVGDFGLATFLPLSHAQTSSIFAKGSIGYIAPEYGLGSEVSINGDVYSYGILLLELVTRKKPTDIMFEGDMNLHNFAKTALPDHVVDIVDSTLLSDDEDLAVHGNQRQRQARINSKIECLVAMARIGVACSMESPEDRMDMTNVVHQLQSIKNILLGQRIVSNMQRDN</sequence>
<evidence type="ECO:0000256" key="18">
    <source>
        <dbReference type="ARBA" id="ARBA00023136"/>
    </source>
</evidence>
<dbReference type="Pfam" id="PF07714">
    <property type="entry name" value="PK_Tyr_Ser-Thr"/>
    <property type="match status" value="1"/>
</dbReference>
<keyword evidence="8" id="KW-0597">Phosphoprotein</keyword>
<dbReference type="InterPro" id="IPR013210">
    <property type="entry name" value="LRR_N_plant-typ"/>
</dbReference>
<evidence type="ECO:0000256" key="20">
    <source>
        <dbReference type="ARBA" id="ARBA00023180"/>
    </source>
</evidence>
<keyword evidence="15" id="KW-0418">Kinase</keyword>
<dbReference type="InterPro" id="IPR001611">
    <property type="entry name" value="Leu-rich_rpt"/>
</dbReference>
<dbReference type="Pfam" id="PF00560">
    <property type="entry name" value="LRR_1"/>
    <property type="match status" value="8"/>
</dbReference>
<dbReference type="GO" id="GO:0005524">
    <property type="term" value="F:ATP binding"/>
    <property type="evidence" value="ECO:0007669"/>
    <property type="project" value="UniProtKB-UniRule"/>
</dbReference>
<dbReference type="InterPro" id="IPR000719">
    <property type="entry name" value="Prot_kinase_dom"/>
</dbReference>
<dbReference type="PROSITE" id="PS50011">
    <property type="entry name" value="PROTEIN_KINASE_DOM"/>
    <property type="match status" value="1"/>
</dbReference>
<comment type="subcellular location">
    <subcellularLocation>
        <location evidence="1">Cell membrane</location>
        <topology evidence="1">Single-pass membrane protein</topology>
    </subcellularLocation>
    <subcellularLocation>
        <location evidence="2">Membrane</location>
        <topology evidence="2">Single-pass type I membrane protein</topology>
    </subcellularLocation>
</comment>
<keyword evidence="14 23" id="KW-0547">Nucleotide-binding</keyword>
<keyword evidence="16 23" id="KW-0067">ATP-binding</keyword>
<evidence type="ECO:0000256" key="16">
    <source>
        <dbReference type="ARBA" id="ARBA00022840"/>
    </source>
</evidence>
<evidence type="ECO:0000256" key="14">
    <source>
        <dbReference type="ARBA" id="ARBA00022741"/>
    </source>
</evidence>
<dbReference type="Gene3D" id="3.80.10.10">
    <property type="entry name" value="Ribonuclease Inhibitor"/>
    <property type="match status" value="2"/>
</dbReference>
<protein>
    <recommendedName>
        <fullName evidence="5">non-specific serine/threonine protein kinase</fullName>
        <ecNumber evidence="5">2.7.11.1</ecNumber>
    </recommendedName>
</protein>
<keyword evidence="6" id="KW-1003">Cell membrane</keyword>
<evidence type="ECO:0000256" key="19">
    <source>
        <dbReference type="ARBA" id="ARBA00023170"/>
    </source>
</evidence>
<reference evidence="26 27" key="1">
    <citation type="submission" date="2013-10" db="EMBL/GenBank/DDBJ databases">
        <authorList>
            <consortium name="International Citrus Genome Consortium"/>
            <person name="Jenkins J."/>
            <person name="Schmutz J."/>
            <person name="Prochnik S."/>
            <person name="Rokhsar D."/>
            <person name="Gmitter F."/>
            <person name="Ollitrault P."/>
            <person name="Machado M."/>
            <person name="Talon M."/>
            <person name="Wincker P."/>
            <person name="Jaillon O."/>
            <person name="Morgante M."/>
        </authorList>
    </citation>
    <scope>NUCLEOTIDE SEQUENCE</scope>
    <source>
        <strain evidence="27">cv. Clemenules</strain>
    </source>
</reference>
<dbReference type="AlphaFoldDB" id="V4TF36"/>
<keyword evidence="12" id="KW-0732">Signal</keyword>
<dbReference type="PROSITE" id="PS00107">
    <property type="entry name" value="PROTEIN_KINASE_ATP"/>
    <property type="match status" value="1"/>
</dbReference>
<keyword evidence="17 24" id="KW-1133">Transmembrane helix</keyword>
<accession>V4TF36</accession>
<dbReference type="InParanoid" id="V4TF36"/>
<dbReference type="SUPFAM" id="SSF56112">
    <property type="entry name" value="Protein kinase-like (PK-like)"/>
    <property type="match status" value="1"/>
</dbReference>
<organism evidence="26 27">
    <name type="scientific">Citrus clementina</name>
    <name type="common">Clementine</name>
    <name type="synonym">Citrus deliciosa x Citrus sinensis</name>
    <dbReference type="NCBI Taxonomy" id="85681"/>
    <lineage>
        <taxon>Eukaryota</taxon>
        <taxon>Viridiplantae</taxon>
        <taxon>Streptophyta</taxon>
        <taxon>Embryophyta</taxon>
        <taxon>Tracheophyta</taxon>
        <taxon>Spermatophyta</taxon>
        <taxon>Magnoliopsida</taxon>
        <taxon>eudicotyledons</taxon>
        <taxon>Gunneridae</taxon>
        <taxon>Pentapetalae</taxon>
        <taxon>rosids</taxon>
        <taxon>malvids</taxon>
        <taxon>Sapindales</taxon>
        <taxon>Rutaceae</taxon>
        <taxon>Aurantioideae</taxon>
        <taxon>Citrus</taxon>
    </lineage>
</organism>
<dbReference type="InterPro" id="IPR001245">
    <property type="entry name" value="Ser-Thr/Tyr_kinase_cat_dom"/>
</dbReference>
<evidence type="ECO:0000256" key="10">
    <source>
        <dbReference type="ARBA" id="ARBA00022679"/>
    </source>
</evidence>
<evidence type="ECO:0000256" key="1">
    <source>
        <dbReference type="ARBA" id="ARBA00004162"/>
    </source>
</evidence>
<dbReference type="InterPro" id="IPR051809">
    <property type="entry name" value="Plant_receptor-like_S/T_kinase"/>
</dbReference>
<feature type="binding site" evidence="23">
    <location>
        <position position="763"/>
    </location>
    <ligand>
        <name>ATP</name>
        <dbReference type="ChEBI" id="CHEBI:30616"/>
    </ligand>
</feature>
<dbReference type="PRINTS" id="PR00019">
    <property type="entry name" value="LEURICHRPT"/>
</dbReference>
<evidence type="ECO:0000256" key="6">
    <source>
        <dbReference type="ARBA" id="ARBA00022475"/>
    </source>
</evidence>
<evidence type="ECO:0000256" key="2">
    <source>
        <dbReference type="ARBA" id="ARBA00004479"/>
    </source>
</evidence>
<evidence type="ECO:0000256" key="4">
    <source>
        <dbReference type="ARBA" id="ARBA00009592"/>
    </source>
</evidence>
<dbReference type="FunFam" id="1.10.510.10:FF:000358">
    <property type="entry name" value="Putative leucine-rich repeat receptor-like serine/threonine-protein kinase"/>
    <property type="match status" value="1"/>
</dbReference>
<gene>
    <name evidence="26" type="ORF">CICLE_v10018087mg</name>
</gene>
<dbReference type="Gene3D" id="1.10.510.10">
    <property type="entry name" value="Transferase(Phosphotransferase) domain 1"/>
    <property type="match status" value="1"/>
</dbReference>
<dbReference type="EMBL" id="KI536312">
    <property type="protein sequence ID" value="ESR59003.1"/>
    <property type="molecule type" value="Genomic_DNA"/>
</dbReference>
<dbReference type="Proteomes" id="UP000030687">
    <property type="component" value="Unassembled WGS sequence"/>
</dbReference>
<dbReference type="FunFam" id="3.80.10.10:FF:000288">
    <property type="entry name" value="LRR receptor-like serine/threonine-protein kinase EFR"/>
    <property type="match status" value="1"/>
</dbReference>
<dbReference type="eggNOG" id="ENOG502QPYS">
    <property type="taxonomic scope" value="Eukaryota"/>
</dbReference>
<dbReference type="FunFam" id="3.80.10.10:FF:000041">
    <property type="entry name" value="LRR receptor-like serine/threonine-protein kinase ERECTA"/>
    <property type="match status" value="1"/>
</dbReference>
<dbReference type="FunFam" id="3.30.200.20:FF:000432">
    <property type="entry name" value="LRR receptor-like serine/threonine-protein kinase EFR"/>
    <property type="match status" value="1"/>
</dbReference>
<evidence type="ECO:0000313" key="27">
    <source>
        <dbReference type="Proteomes" id="UP000030687"/>
    </source>
</evidence>
<keyword evidence="13" id="KW-0677">Repeat</keyword>
<keyword evidence="10" id="KW-0808">Transferase</keyword>
<feature type="transmembrane region" description="Helical" evidence="24">
    <location>
        <begin position="676"/>
        <end position="703"/>
    </location>
</feature>
<dbReference type="SMART" id="SM00220">
    <property type="entry name" value="S_TKc"/>
    <property type="match status" value="1"/>
</dbReference>
<evidence type="ECO:0000259" key="25">
    <source>
        <dbReference type="PROSITE" id="PS50011"/>
    </source>
</evidence>
<dbReference type="OMA" id="YRHERQT"/>
<feature type="domain" description="Protein kinase" evidence="25">
    <location>
        <begin position="734"/>
        <end position="1042"/>
    </location>
</feature>
<keyword evidence="18 24" id="KW-0472">Membrane</keyword>
<dbReference type="InterPro" id="IPR011009">
    <property type="entry name" value="Kinase-like_dom_sf"/>
</dbReference>
<keyword evidence="7" id="KW-0723">Serine/threonine-protein kinase</keyword>
<dbReference type="EC" id="2.7.11.1" evidence="5"/>
<comment type="catalytic activity">
    <reaction evidence="21">
        <text>L-threonyl-[protein] + ATP = O-phospho-L-threonyl-[protein] + ADP + H(+)</text>
        <dbReference type="Rhea" id="RHEA:46608"/>
        <dbReference type="Rhea" id="RHEA-COMP:11060"/>
        <dbReference type="Rhea" id="RHEA-COMP:11605"/>
        <dbReference type="ChEBI" id="CHEBI:15378"/>
        <dbReference type="ChEBI" id="CHEBI:30013"/>
        <dbReference type="ChEBI" id="CHEBI:30616"/>
        <dbReference type="ChEBI" id="CHEBI:61977"/>
        <dbReference type="ChEBI" id="CHEBI:456216"/>
        <dbReference type="EC" id="2.7.11.1"/>
    </reaction>
</comment>
<evidence type="ECO:0000256" key="11">
    <source>
        <dbReference type="ARBA" id="ARBA00022692"/>
    </source>
</evidence>
<dbReference type="SUPFAM" id="SSF52058">
    <property type="entry name" value="L domain-like"/>
    <property type="match status" value="2"/>
</dbReference>
<dbReference type="PROSITE" id="PS00108">
    <property type="entry name" value="PROTEIN_KINASE_ST"/>
    <property type="match status" value="1"/>
</dbReference>
<keyword evidence="9" id="KW-0433">Leucine-rich repeat</keyword>
<dbReference type="InterPro" id="IPR017441">
    <property type="entry name" value="Protein_kinase_ATP_BS"/>
</dbReference>
<dbReference type="Gene3D" id="3.30.200.20">
    <property type="entry name" value="Phosphorylase Kinase, domain 1"/>
    <property type="match status" value="1"/>
</dbReference>
<dbReference type="SMART" id="SM00369">
    <property type="entry name" value="LRR_TYP"/>
    <property type="match status" value="9"/>
</dbReference>
<dbReference type="FunCoup" id="V4TF36">
    <property type="interactions" value="815"/>
</dbReference>
<evidence type="ECO:0000256" key="23">
    <source>
        <dbReference type="PROSITE-ProRule" id="PRU10141"/>
    </source>
</evidence>
<evidence type="ECO:0000256" key="7">
    <source>
        <dbReference type="ARBA" id="ARBA00022527"/>
    </source>
</evidence>
<evidence type="ECO:0000256" key="24">
    <source>
        <dbReference type="SAM" id="Phobius"/>
    </source>
</evidence>
<dbReference type="InterPro" id="IPR003591">
    <property type="entry name" value="Leu-rich_rpt_typical-subtyp"/>
</dbReference>
<evidence type="ECO:0000256" key="22">
    <source>
        <dbReference type="ARBA" id="ARBA00048679"/>
    </source>
</evidence>
<dbReference type="Pfam" id="PF08263">
    <property type="entry name" value="LRRNT_2"/>
    <property type="match status" value="1"/>
</dbReference>
<keyword evidence="19" id="KW-0675">Receptor</keyword>
<dbReference type="Pfam" id="PF13855">
    <property type="entry name" value="LRR_8"/>
    <property type="match status" value="1"/>
</dbReference>
<comment type="similarity">
    <text evidence="3">Belongs to the protein kinase superfamily. Ser/Thr protein kinase family.</text>
</comment>
<evidence type="ECO:0000256" key="13">
    <source>
        <dbReference type="ARBA" id="ARBA00022737"/>
    </source>
</evidence>
<evidence type="ECO:0000256" key="15">
    <source>
        <dbReference type="ARBA" id="ARBA00022777"/>
    </source>
</evidence>
<comment type="catalytic activity">
    <reaction evidence="22">
        <text>L-seryl-[protein] + ATP = O-phospho-L-seryl-[protein] + ADP + H(+)</text>
        <dbReference type="Rhea" id="RHEA:17989"/>
        <dbReference type="Rhea" id="RHEA-COMP:9863"/>
        <dbReference type="Rhea" id="RHEA-COMP:11604"/>
        <dbReference type="ChEBI" id="CHEBI:15378"/>
        <dbReference type="ChEBI" id="CHEBI:29999"/>
        <dbReference type="ChEBI" id="CHEBI:30616"/>
        <dbReference type="ChEBI" id="CHEBI:83421"/>
        <dbReference type="ChEBI" id="CHEBI:456216"/>
        <dbReference type="EC" id="2.7.11.1"/>
    </reaction>
</comment>
<evidence type="ECO:0000256" key="8">
    <source>
        <dbReference type="ARBA" id="ARBA00022553"/>
    </source>
</evidence>
<evidence type="ECO:0000256" key="5">
    <source>
        <dbReference type="ARBA" id="ARBA00012513"/>
    </source>
</evidence>
<evidence type="ECO:0000256" key="12">
    <source>
        <dbReference type="ARBA" id="ARBA00022729"/>
    </source>
</evidence>
<dbReference type="InterPro" id="IPR008271">
    <property type="entry name" value="Ser/Thr_kinase_AS"/>
</dbReference>
<dbReference type="PANTHER" id="PTHR27008">
    <property type="entry name" value="OS04G0122200 PROTEIN"/>
    <property type="match status" value="1"/>
</dbReference>
<evidence type="ECO:0000256" key="9">
    <source>
        <dbReference type="ARBA" id="ARBA00022614"/>
    </source>
</evidence>